<gene>
    <name evidence="3" type="ORF">PAN0_014c4996</name>
</gene>
<feature type="compositionally biased region" description="Pro residues" evidence="2">
    <location>
        <begin position="1"/>
        <end position="10"/>
    </location>
</feature>
<dbReference type="RefSeq" id="XP_014655187.1">
    <property type="nucleotide sequence ID" value="XM_014799701.1"/>
</dbReference>
<dbReference type="GO" id="GO:0005737">
    <property type="term" value="C:cytoplasm"/>
    <property type="evidence" value="ECO:0007669"/>
    <property type="project" value="TreeGrafter"/>
</dbReference>
<dbReference type="PANTHER" id="PTHR15323">
    <property type="entry name" value="D123 PROTEIN"/>
    <property type="match status" value="1"/>
</dbReference>
<accession>A0A081CJC6</accession>
<sequence>MGASWPPPHRPGPHRMTDDEQRTPSPLTPPLEALYWTQYGQWYPIFRKHAPKSTVIDIRTVEPRFLDWLGADTFILPDGSGPSTLPRFSSANSTGSSLSHSDDEDEDEEAEEAEAVVRLSSLDAAIRAVVERYNGGPVFAKLNWSAPLDASFMLAGNNLQCMHPEDVYLLLKSSEFVGRDLEQISQTLHPSDTAADGGAALEVSTADAGVVGEIRPQLVLKKWFQLARSYEFRCFVRARTLLAISQRDMTFYDHLQDTHLQAQLRTAIHTFWQTVVEGATEFPLRDYVLDVYVTKDLGRVWIIDFNAWLPRTDPLLYTFDELEQLHLDPPAQAELRVLEDKRLSSAGGTGATYSSNMVPTDLVQFAKSSSAGTNSTHPQSVDQIVASWNAQVDLEDSHTP</sequence>
<organism evidence="3 4">
    <name type="scientific">Pseudozyma antarctica</name>
    <name type="common">Yeast</name>
    <name type="synonym">Candida antarctica</name>
    <dbReference type="NCBI Taxonomy" id="84753"/>
    <lineage>
        <taxon>Eukaryota</taxon>
        <taxon>Fungi</taxon>
        <taxon>Dikarya</taxon>
        <taxon>Basidiomycota</taxon>
        <taxon>Ustilaginomycotina</taxon>
        <taxon>Ustilaginomycetes</taxon>
        <taxon>Ustilaginales</taxon>
        <taxon>Ustilaginaceae</taxon>
        <taxon>Moesziomyces</taxon>
    </lineage>
</organism>
<comment type="similarity">
    <text evidence="1">Belongs to the CDC123 family.</text>
</comment>
<dbReference type="AlphaFoldDB" id="A0A081CJC6"/>
<dbReference type="Proteomes" id="UP000053758">
    <property type="component" value="Unassembled WGS sequence"/>
</dbReference>
<dbReference type="EMBL" id="DF830081">
    <property type="protein sequence ID" value="GAK66772.1"/>
    <property type="molecule type" value="Genomic_DNA"/>
</dbReference>
<keyword evidence="4" id="KW-1185">Reference proteome</keyword>
<dbReference type="GeneID" id="26305719"/>
<evidence type="ECO:0000256" key="1">
    <source>
        <dbReference type="ARBA" id="ARBA00011047"/>
    </source>
</evidence>
<keyword evidence="3" id="KW-0132">Cell division</keyword>
<name>A0A081CJC6_PSEA2</name>
<feature type="compositionally biased region" description="Polar residues" evidence="2">
    <location>
        <begin position="85"/>
        <end position="99"/>
    </location>
</feature>
<feature type="region of interest" description="Disordered" evidence="2">
    <location>
        <begin position="85"/>
        <end position="112"/>
    </location>
</feature>
<dbReference type="InterPro" id="IPR009772">
    <property type="entry name" value="CDC123"/>
</dbReference>
<dbReference type="HOGENOM" id="CLU_034402_2_0_1"/>
<proteinExistence type="inferred from homology"/>
<reference evidence="4" key="1">
    <citation type="journal article" date="2014" name="Genome Announc.">
        <title>Draft Genome Sequence of the Yeast Pseudozyma antarctica Type Strain JCM10317, a Producer of the Glycolipid Biosurfactants, Mannosylerythritol Lipids.</title>
        <authorList>
            <person name="Saika A."/>
            <person name="Koike H."/>
            <person name="Hori T."/>
            <person name="Fukuoka T."/>
            <person name="Sato S."/>
            <person name="Habe H."/>
            <person name="Kitamoto D."/>
            <person name="Morita T."/>
        </authorList>
    </citation>
    <scope>NUCLEOTIDE SEQUENCE [LARGE SCALE GENOMIC DNA]</scope>
    <source>
        <strain evidence="4">JCM 10317</strain>
    </source>
</reference>
<dbReference type="Pfam" id="PF07065">
    <property type="entry name" value="D123"/>
    <property type="match status" value="1"/>
</dbReference>
<evidence type="ECO:0000313" key="3">
    <source>
        <dbReference type="EMBL" id="GAK66772.1"/>
    </source>
</evidence>
<keyword evidence="3" id="KW-0131">Cell cycle</keyword>
<dbReference type="GO" id="GO:0051301">
    <property type="term" value="P:cell division"/>
    <property type="evidence" value="ECO:0007669"/>
    <property type="project" value="UniProtKB-KW"/>
</dbReference>
<evidence type="ECO:0000256" key="2">
    <source>
        <dbReference type="SAM" id="MobiDB-lite"/>
    </source>
</evidence>
<dbReference type="PANTHER" id="PTHR15323:SF6">
    <property type="entry name" value="CELL DIVISION CYCLE PROTEIN 123 HOMOLOG"/>
    <property type="match status" value="1"/>
</dbReference>
<protein>
    <submittedName>
        <fullName evidence="3">Cell division cycle protein</fullName>
    </submittedName>
</protein>
<feature type="compositionally biased region" description="Acidic residues" evidence="2">
    <location>
        <begin position="102"/>
        <end position="112"/>
    </location>
</feature>
<feature type="region of interest" description="Disordered" evidence="2">
    <location>
        <begin position="1"/>
        <end position="29"/>
    </location>
</feature>
<evidence type="ECO:0000313" key="4">
    <source>
        <dbReference type="Proteomes" id="UP000053758"/>
    </source>
</evidence>